<comment type="cofactor">
    <cofactor evidence="12">
        <name>NAD(+)</name>
        <dbReference type="ChEBI" id="CHEBI:57540"/>
    </cofactor>
    <text evidence="12">Binds 1 NAD(+) per subunit.</text>
</comment>
<evidence type="ECO:0000256" key="7">
    <source>
        <dbReference type="ARBA" id="ARBA00023277"/>
    </source>
</evidence>
<feature type="binding site" evidence="10">
    <location>
        <position position="183"/>
    </location>
    <ligand>
        <name>Mn(2+)</name>
        <dbReference type="ChEBI" id="CHEBI:29035"/>
    </ligand>
</feature>
<dbReference type="InterPro" id="IPR036291">
    <property type="entry name" value="NAD(P)-bd_dom_sf"/>
</dbReference>
<dbReference type="SUPFAM" id="SSF56327">
    <property type="entry name" value="LDH C-terminal domain-like"/>
    <property type="match status" value="1"/>
</dbReference>
<evidence type="ECO:0000256" key="3">
    <source>
        <dbReference type="ARBA" id="ARBA00022723"/>
    </source>
</evidence>
<protein>
    <recommendedName>
        <fullName evidence="13">Glycosyl hydrolase family 4 C-terminal domain-containing protein</fullName>
    </recommendedName>
</protein>
<evidence type="ECO:0000313" key="14">
    <source>
        <dbReference type="EMBL" id="RIH99859.1"/>
    </source>
</evidence>
<dbReference type="PANTHER" id="PTHR32092:SF6">
    <property type="entry name" value="ALPHA-GALACTOSIDASE"/>
    <property type="match status" value="1"/>
</dbReference>
<dbReference type="Pfam" id="PF11975">
    <property type="entry name" value="Glyco_hydro_4C"/>
    <property type="match status" value="1"/>
</dbReference>
<accession>A0A399FWR5</accession>
<dbReference type="PANTHER" id="PTHR32092">
    <property type="entry name" value="6-PHOSPHO-BETA-GLUCOSIDASE-RELATED"/>
    <property type="match status" value="1"/>
</dbReference>
<gene>
    <name evidence="14" type="ORF">B9J77_04235</name>
</gene>
<dbReference type="InterPro" id="IPR001088">
    <property type="entry name" value="Glyco_hydro_4"/>
</dbReference>
<sequence>MNMAAPYYVTKQRKGSPKIVLIGAGSAQFTFLTVCDITRSFALGGSELILVDIEEEKLGMVTDLAMRLNEKFKAELKIKKTTDRRQALEGADFVISAVEVDRMNRWKMDCEIPLKHGIKQVVGECGGPGGISHSLRVIPMVVEICEDIQKLCPDALFINYTNPMVRVCYAVEHYTDVNFIGLCCGFDGHLMALAGFLAYPEGLRGRAAGLNHFSWIKELQFKSGGDAYPVLKEKMLKVKDYFQPVCKEMYHRFGLYGSPSDGHIAEFISDGYDICHPEERGYNWIKPYFAMVDMEEAALFMFRGEFSSQEKIRWFSDQLEKGRIPGLMGSVLTVLSHSNYFKPFYPTLRKAASLAAKGDFSFFKKLLRLVSSYKEGRAVELIDALLSTDKEPLELMVNVSNQGRYVSNLPQNAVVEVPALISNGKIQPLDMKDLPGGAATLCETQIEIAKINAEAALSGSRQLALQAMLLDPIVDSHDIAEKVLDELLWTHADLLPRFN</sequence>
<evidence type="ECO:0000256" key="11">
    <source>
        <dbReference type="PIRSR" id="PIRSR601088-4"/>
    </source>
</evidence>
<keyword evidence="7" id="KW-0119">Carbohydrate metabolism</keyword>
<reference evidence="14 15" key="1">
    <citation type="submission" date="2018-08" db="EMBL/GenBank/DDBJ databases">
        <title>Draft genome of candidate division NPL-UPA2 bacterium Unc8 that adapted to ultra-basic serpentinizing groundwater.</title>
        <authorList>
            <person name="Ishii S."/>
            <person name="Suzuki S."/>
            <person name="Nealson K.H."/>
        </authorList>
    </citation>
    <scope>NUCLEOTIDE SEQUENCE [LARGE SCALE GENOMIC DNA]</scope>
    <source>
        <strain evidence="14">Unc8</strain>
    </source>
</reference>
<name>A0A399FWR5_UNCN2</name>
<comment type="similarity">
    <text evidence="2 12">Belongs to the glycosyl hydrolase 4 family.</text>
</comment>
<keyword evidence="10" id="KW-0170">Cobalt</keyword>
<keyword evidence="8 12" id="KW-0326">Glycosidase</keyword>
<evidence type="ECO:0000256" key="6">
    <source>
        <dbReference type="ARBA" id="ARBA00023211"/>
    </source>
</evidence>
<keyword evidence="5 12" id="KW-0520">NAD</keyword>
<evidence type="ECO:0000313" key="15">
    <source>
        <dbReference type="Proteomes" id="UP000266287"/>
    </source>
</evidence>
<feature type="domain" description="Glycosyl hydrolase family 4 C-terminal" evidence="13">
    <location>
        <begin position="208"/>
        <end position="474"/>
    </location>
</feature>
<keyword evidence="10" id="KW-0533">Nickel</keyword>
<evidence type="ECO:0000256" key="9">
    <source>
        <dbReference type="PIRSR" id="PIRSR601088-2"/>
    </source>
</evidence>
<dbReference type="Pfam" id="PF02056">
    <property type="entry name" value="Glyco_hydro_4"/>
    <property type="match status" value="1"/>
</dbReference>
<comment type="caution">
    <text evidence="14">The sequence shown here is derived from an EMBL/GenBank/DDBJ whole genome shotgun (WGS) entry which is preliminary data.</text>
</comment>
<evidence type="ECO:0000256" key="12">
    <source>
        <dbReference type="RuleBase" id="RU361152"/>
    </source>
</evidence>
<dbReference type="AlphaFoldDB" id="A0A399FWR5"/>
<feature type="site" description="Increases basicity of active site Tyr" evidence="11">
    <location>
        <position position="124"/>
    </location>
</feature>
<feature type="binding site" evidence="9">
    <location>
        <position position="323"/>
    </location>
    <ligand>
        <name>substrate</name>
    </ligand>
</feature>
<dbReference type="EMBL" id="NDHY01000010">
    <property type="protein sequence ID" value="RIH99859.1"/>
    <property type="molecule type" value="Genomic_DNA"/>
</dbReference>
<dbReference type="Gene3D" id="3.90.1820.10">
    <property type="entry name" value="AglA-like glucosidase"/>
    <property type="match status" value="1"/>
</dbReference>
<evidence type="ECO:0000256" key="1">
    <source>
        <dbReference type="ARBA" id="ARBA00001936"/>
    </source>
</evidence>
<dbReference type="InterPro" id="IPR053715">
    <property type="entry name" value="GH4_Enzyme_sf"/>
</dbReference>
<feature type="binding site" evidence="9">
    <location>
        <position position="162"/>
    </location>
    <ligand>
        <name>substrate</name>
    </ligand>
</feature>
<dbReference type="GO" id="GO:0046872">
    <property type="term" value="F:metal ion binding"/>
    <property type="evidence" value="ECO:0007669"/>
    <property type="project" value="UniProtKB-KW"/>
</dbReference>
<dbReference type="InterPro" id="IPR015955">
    <property type="entry name" value="Lactate_DH/Glyco_Ohase_4_C"/>
</dbReference>
<evidence type="ECO:0000256" key="8">
    <source>
        <dbReference type="ARBA" id="ARBA00023295"/>
    </source>
</evidence>
<feature type="binding site" evidence="10">
    <location>
        <position position="212"/>
    </location>
    <ligand>
        <name>Mn(2+)</name>
        <dbReference type="ChEBI" id="CHEBI:29035"/>
    </ligand>
</feature>
<dbReference type="GO" id="GO:0016616">
    <property type="term" value="F:oxidoreductase activity, acting on the CH-OH group of donors, NAD or NADP as acceptor"/>
    <property type="evidence" value="ECO:0007669"/>
    <property type="project" value="InterPro"/>
</dbReference>
<dbReference type="PRINTS" id="PR00732">
    <property type="entry name" value="GLHYDRLASE4"/>
</dbReference>
<keyword evidence="3 10" id="KW-0479">Metal-binding</keyword>
<dbReference type="InterPro" id="IPR022616">
    <property type="entry name" value="Glyco_hydro_4_C"/>
</dbReference>
<keyword evidence="4 12" id="KW-0378">Hydrolase</keyword>
<dbReference type="SUPFAM" id="SSF51735">
    <property type="entry name" value="NAD(P)-binding Rossmann-fold domains"/>
    <property type="match status" value="1"/>
</dbReference>
<evidence type="ECO:0000256" key="2">
    <source>
        <dbReference type="ARBA" id="ARBA00010141"/>
    </source>
</evidence>
<dbReference type="GO" id="GO:0004553">
    <property type="term" value="F:hydrolase activity, hydrolyzing O-glycosyl compounds"/>
    <property type="evidence" value="ECO:0007669"/>
    <property type="project" value="InterPro"/>
</dbReference>
<evidence type="ECO:0000259" key="13">
    <source>
        <dbReference type="Pfam" id="PF11975"/>
    </source>
</evidence>
<dbReference type="Proteomes" id="UP000266287">
    <property type="component" value="Unassembled WGS sequence"/>
</dbReference>
<organism evidence="14 15">
    <name type="scientific">candidate division NPL-UPA2 bacterium Unc8</name>
    <dbReference type="NCBI Taxonomy" id="1980939"/>
    <lineage>
        <taxon>Bacteria</taxon>
    </lineage>
</organism>
<keyword evidence="10" id="KW-0408">Iron</keyword>
<evidence type="ECO:0000256" key="10">
    <source>
        <dbReference type="PIRSR" id="PIRSR601088-3"/>
    </source>
</evidence>
<comment type="cofactor">
    <cofactor evidence="1">
        <name>Mn(2+)</name>
        <dbReference type="ChEBI" id="CHEBI:29035"/>
    </cofactor>
</comment>
<dbReference type="GO" id="GO:0005975">
    <property type="term" value="P:carbohydrate metabolic process"/>
    <property type="evidence" value="ECO:0007669"/>
    <property type="project" value="InterPro"/>
</dbReference>
<evidence type="ECO:0000256" key="4">
    <source>
        <dbReference type="ARBA" id="ARBA00022801"/>
    </source>
</evidence>
<proteinExistence type="inferred from homology"/>
<evidence type="ECO:0000256" key="5">
    <source>
        <dbReference type="ARBA" id="ARBA00023027"/>
    </source>
</evidence>
<keyword evidence="6 10" id="KW-0464">Manganese</keyword>